<reference evidence="1 2" key="1">
    <citation type="submission" date="2015-04" db="EMBL/GenBank/DDBJ databases">
        <authorList>
            <person name="Syromyatnikov M.Y."/>
            <person name="Popov V.N."/>
        </authorList>
    </citation>
    <scope>NUCLEOTIDE SEQUENCE [LARGE SCALE GENOMIC DNA]</scope>
</reference>
<evidence type="ECO:0000313" key="2">
    <source>
        <dbReference type="Proteomes" id="UP000183832"/>
    </source>
</evidence>
<evidence type="ECO:0000313" key="1">
    <source>
        <dbReference type="EMBL" id="CRK96304.1"/>
    </source>
</evidence>
<proteinExistence type="predicted"/>
<accession>A0A1J1I7R6</accession>
<dbReference type="AlphaFoldDB" id="A0A1J1I7R6"/>
<dbReference type="Proteomes" id="UP000183832">
    <property type="component" value="Unassembled WGS sequence"/>
</dbReference>
<keyword evidence="2" id="KW-1185">Reference proteome</keyword>
<protein>
    <submittedName>
        <fullName evidence="1">CLUMA_CG009723, isoform A</fullName>
    </submittedName>
</protein>
<organism evidence="1 2">
    <name type="scientific">Clunio marinus</name>
    <dbReference type="NCBI Taxonomy" id="568069"/>
    <lineage>
        <taxon>Eukaryota</taxon>
        <taxon>Metazoa</taxon>
        <taxon>Ecdysozoa</taxon>
        <taxon>Arthropoda</taxon>
        <taxon>Hexapoda</taxon>
        <taxon>Insecta</taxon>
        <taxon>Pterygota</taxon>
        <taxon>Neoptera</taxon>
        <taxon>Endopterygota</taxon>
        <taxon>Diptera</taxon>
        <taxon>Nematocera</taxon>
        <taxon>Chironomoidea</taxon>
        <taxon>Chironomidae</taxon>
        <taxon>Clunio</taxon>
    </lineage>
</organism>
<dbReference type="EMBL" id="CVRI01000043">
    <property type="protein sequence ID" value="CRK96304.1"/>
    <property type="molecule type" value="Genomic_DNA"/>
</dbReference>
<name>A0A1J1I7R6_9DIPT</name>
<gene>
    <name evidence="1" type="ORF">CLUMA_CG009723</name>
</gene>
<sequence>MAMSDAGKEMLASSDAWFELVAISPLVTNRPKYRNFTLPHDQVGVRTRDMPWKRKEMLASSDAVKRKERLASSDAV</sequence>